<accession>A0A9P5P0G1</accession>
<feature type="compositionally biased region" description="Basic and acidic residues" evidence="2">
    <location>
        <begin position="405"/>
        <end position="418"/>
    </location>
</feature>
<feature type="compositionally biased region" description="Basic and acidic residues" evidence="2">
    <location>
        <begin position="367"/>
        <end position="379"/>
    </location>
</feature>
<dbReference type="EMBL" id="JADNYJ010000002">
    <property type="protein sequence ID" value="KAF8912724.1"/>
    <property type="molecule type" value="Genomic_DNA"/>
</dbReference>
<feature type="compositionally biased region" description="Basic and acidic residues" evidence="2">
    <location>
        <begin position="145"/>
        <end position="218"/>
    </location>
</feature>
<evidence type="ECO:0000256" key="2">
    <source>
        <dbReference type="SAM" id="MobiDB-lite"/>
    </source>
</evidence>
<sequence>MFSQLRSAVEQLAQQPIRVLDGSSSETQPTEQRSSLDMSATRNTSPLSSGQLAESAISSLRKSLAAQRSSSTSSSQSSKSPAASPPPPDAHPSPRKSNLEERLRRATHVIADSSASSTTQRSSRVASPSPIGRKPSVSSITEPSPARRAESPARRAESPARRAESPVRRVDSTARRAESPVRRSESPAPTRRAESPARRAESPVRRVESSLRRAESPVRRASSPLVKSVTPPEKKLVQAPKKPSVIGSKAQEVDSKSTIESLPMTEPAAVEFESIEDPMEDESKGPETATTSESVKDTLQEDMTGLESKNTPSVDSSSSEEASIVEVAPDVEPTSEEHEQEVEPSKESPVVEETAPFENAPETKPAPQEELREAVKPTDFEEVPVVEAAPFQEAEVAGTVSQLPEPKEPKVISSEEHVTSQPSEIQESSELPSSDPVPPPEDIQTSQPTEPVQETKLQPKEDEPASPPTTLPVVDHSAEVESLQARLKQVEQRFSDVSTSFKRLQAEKQAADAVLRDTTPVESIKDANALREYFAQLKTKDEVFQEEIKRLNQKLELQDDRLEEIRDTHKLESHSLSEEVRKLRTQLNETEALFEAAQRATSKAEEAVSKQKEEYTQLHKEVETAKNIAREEEEKRVKAISLLKTVRQKLVKAEKEKDDALREVASIREREKDEKSKEQAERLNFQREIESLNTTHEKEVATLKAQFNKDMASTKDRYEQEIAALRGQFELDLATVKSTHTKELGAKTSQITTLENSLNSISRDKNAFFDQLQLRQAELESSQSHLESLQHQNTEIQFQLREANDRLALLKEEYSELLREQESRSRDPVVSADEIARMVSATEAKYEAKLAEVKRNVSILEKERYEAEADWSRKLKEKVKELDDLKRVLGSATRTREAEENAVAGLKSDLAQAQELAKNLERQVSELPLLREQIDELQTSVKILVLEKQIEETKAREMQLKQSNKTLREELRKVQSSAALLERQRNPGVGYWTSRVTETSSPAEPRASISSVDSPSRTSSPAPGSSSSAKNEEEVNLEYLRNVILQFLEHKEMRPSLVKVLSVILHFTPQETRRLIAKV</sequence>
<dbReference type="Gene3D" id="1.10.220.60">
    <property type="entry name" value="GRIP domain"/>
    <property type="match status" value="1"/>
</dbReference>
<keyword evidence="5" id="KW-1185">Reference proteome</keyword>
<evidence type="ECO:0000313" key="4">
    <source>
        <dbReference type="EMBL" id="KAF8912724.1"/>
    </source>
</evidence>
<feature type="coiled-coil region" evidence="1">
    <location>
        <begin position="534"/>
        <end position="728"/>
    </location>
</feature>
<proteinExistence type="predicted"/>
<feature type="domain" description="GRIP" evidence="3">
    <location>
        <begin position="1030"/>
        <end position="1078"/>
    </location>
</feature>
<dbReference type="OrthoDB" id="1926336at2759"/>
<feature type="compositionally biased region" description="Polar residues" evidence="2">
    <location>
        <begin position="419"/>
        <end position="432"/>
    </location>
</feature>
<dbReference type="InterPro" id="IPR000237">
    <property type="entry name" value="GRIP_dom"/>
</dbReference>
<feature type="compositionally biased region" description="Low complexity" evidence="2">
    <location>
        <begin position="313"/>
        <end position="327"/>
    </location>
</feature>
<organism evidence="4 5">
    <name type="scientific">Gymnopilus junonius</name>
    <name type="common">Spectacular rustgill mushroom</name>
    <name type="synonym">Gymnopilus spectabilis subsp. junonius</name>
    <dbReference type="NCBI Taxonomy" id="109634"/>
    <lineage>
        <taxon>Eukaryota</taxon>
        <taxon>Fungi</taxon>
        <taxon>Dikarya</taxon>
        <taxon>Basidiomycota</taxon>
        <taxon>Agaricomycotina</taxon>
        <taxon>Agaricomycetes</taxon>
        <taxon>Agaricomycetidae</taxon>
        <taxon>Agaricales</taxon>
        <taxon>Agaricineae</taxon>
        <taxon>Hymenogastraceae</taxon>
        <taxon>Gymnopilus</taxon>
    </lineage>
</organism>
<evidence type="ECO:0000313" key="5">
    <source>
        <dbReference type="Proteomes" id="UP000724874"/>
    </source>
</evidence>
<dbReference type="Pfam" id="PF01465">
    <property type="entry name" value="GRIP"/>
    <property type="match status" value="1"/>
</dbReference>
<feature type="compositionally biased region" description="Basic and acidic residues" evidence="2">
    <location>
        <begin position="335"/>
        <end position="346"/>
    </location>
</feature>
<reference evidence="4" key="1">
    <citation type="submission" date="2020-11" db="EMBL/GenBank/DDBJ databases">
        <authorList>
            <consortium name="DOE Joint Genome Institute"/>
            <person name="Ahrendt S."/>
            <person name="Riley R."/>
            <person name="Andreopoulos W."/>
            <person name="LaButti K."/>
            <person name="Pangilinan J."/>
            <person name="Ruiz-duenas F.J."/>
            <person name="Barrasa J.M."/>
            <person name="Sanchez-Garcia M."/>
            <person name="Camarero S."/>
            <person name="Miyauchi S."/>
            <person name="Serrano A."/>
            <person name="Linde D."/>
            <person name="Babiker R."/>
            <person name="Drula E."/>
            <person name="Ayuso-Fernandez I."/>
            <person name="Pacheco R."/>
            <person name="Padilla G."/>
            <person name="Ferreira P."/>
            <person name="Barriuso J."/>
            <person name="Kellner H."/>
            <person name="Castanera R."/>
            <person name="Alfaro M."/>
            <person name="Ramirez L."/>
            <person name="Pisabarro A.G."/>
            <person name="Kuo A."/>
            <person name="Tritt A."/>
            <person name="Lipzen A."/>
            <person name="He G."/>
            <person name="Yan M."/>
            <person name="Ng V."/>
            <person name="Cullen D."/>
            <person name="Martin F."/>
            <person name="Rosso M.-N."/>
            <person name="Henrissat B."/>
            <person name="Hibbett D."/>
            <person name="Martinez A.T."/>
            <person name="Grigoriev I.V."/>
        </authorList>
    </citation>
    <scope>NUCLEOTIDE SEQUENCE</scope>
    <source>
        <strain evidence="4">AH 44721</strain>
    </source>
</reference>
<feature type="region of interest" description="Disordered" evidence="2">
    <location>
        <begin position="991"/>
        <end position="1033"/>
    </location>
</feature>
<name>A0A9P5P0G1_GYMJU</name>
<feature type="compositionally biased region" description="Low complexity" evidence="2">
    <location>
        <begin position="1008"/>
        <end position="1028"/>
    </location>
</feature>
<dbReference type="PROSITE" id="PS50913">
    <property type="entry name" value="GRIP"/>
    <property type="match status" value="1"/>
</dbReference>
<dbReference type="AlphaFoldDB" id="A0A9P5P0G1"/>
<feature type="compositionally biased region" description="Low complexity" evidence="2">
    <location>
        <begin position="113"/>
        <end position="127"/>
    </location>
</feature>
<feature type="compositionally biased region" description="Polar residues" evidence="2">
    <location>
        <begin position="443"/>
        <end position="456"/>
    </location>
</feature>
<feature type="compositionally biased region" description="Low complexity" evidence="2">
    <location>
        <begin position="63"/>
        <end position="82"/>
    </location>
</feature>
<evidence type="ECO:0000259" key="3">
    <source>
        <dbReference type="PROSITE" id="PS50913"/>
    </source>
</evidence>
<protein>
    <recommendedName>
        <fullName evidence="3">GRIP domain-containing protein</fullName>
    </recommendedName>
</protein>
<dbReference type="Proteomes" id="UP000724874">
    <property type="component" value="Unassembled WGS sequence"/>
</dbReference>
<keyword evidence="1" id="KW-0175">Coiled coil</keyword>
<gene>
    <name evidence="4" type="ORF">CPB84DRAFT_1759339</name>
</gene>
<dbReference type="SMART" id="SM00755">
    <property type="entry name" value="Grip"/>
    <property type="match status" value="1"/>
</dbReference>
<feature type="compositionally biased region" description="Polar residues" evidence="2">
    <location>
        <begin position="22"/>
        <end position="61"/>
    </location>
</feature>
<feature type="coiled-coil region" evidence="1">
    <location>
        <begin position="786"/>
        <end position="984"/>
    </location>
</feature>
<evidence type="ECO:0000256" key="1">
    <source>
        <dbReference type="SAM" id="Coils"/>
    </source>
</evidence>
<comment type="caution">
    <text evidence="4">The sequence shown here is derived from an EMBL/GenBank/DDBJ whole genome shotgun (WGS) entry which is preliminary data.</text>
</comment>
<feature type="region of interest" description="Disordered" evidence="2">
    <location>
        <begin position="1"/>
        <end position="477"/>
    </location>
</feature>